<gene>
    <name evidence="2" type="ORF">DSCA_27150</name>
</gene>
<evidence type="ECO:0000313" key="2">
    <source>
        <dbReference type="EMBL" id="BBO68785.1"/>
    </source>
</evidence>
<protein>
    <submittedName>
        <fullName evidence="2">Uncharacterized protein</fullName>
    </submittedName>
</protein>
<dbReference type="KEGG" id="dalk:DSCA_27150"/>
<keyword evidence="3" id="KW-1185">Reference proteome</keyword>
<accession>A0A5K7YK81</accession>
<evidence type="ECO:0000313" key="3">
    <source>
        <dbReference type="Proteomes" id="UP000427906"/>
    </source>
</evidence>
<sequence length="99" mass="11062">MDRPALLACNQGEEVDSYPLCLAARIGENQRCVLMDAHGNPKVGRRCDIRRHHPKQEEKKGETGSHNQDSDFSFSGNGFLKRMRDAQQSIMGIMAFSLG</sequence>
<dbReference type="AlphaFoldDB" id="A0A5K7YK81"/>
<reference evidence="2 3" key="1">
    <citation type="submission" date="2019-11" db="EMBL/GenBank/DDBJ databases">
        <title>Comparative genomics of hydrocarbon-degrading Desulfosarcina strains.</title>
        <authorList>
            <person name="Watanabe M."/>
            <person name="Kojima H."/>
            <person name="Fukui M."/>
        </authorList>
    </citation>
    <scope>NUCLEOTIDE SEQUENCE [LARGE SCALE GENOMIC DNA]</scope>
    <source>
        <strain evidence="2 3">PL12</strain>
    </source>
</reference>
<feature type="region of interest" description="Disordered" evidence="1">
    <location>
        <begin position="43"/>
        <end position="77"/>
    </location>
</feature>
<feature type="compositionally biased region" description="Polar residues" evidence="1">
    <location>
        <begin position="64"/>
        <end position="76"/>
    </location>
</feature>
<dbReference type="Proteomes" id="UP000427906">
    <property type="component" value="Chromosome"/>
</dbReference>
<evidence type="ECO:0000256" key="1">
    <source>
        <dbReference type="SAM" id="MobiDB-lite"/>
    </source>
</evidence>
<organism evidence="2 3">
    <name type="scientific">Desulfosarcina alkanivorans</name>
    <dbReference type="NCBI Taxonomy" id="571177"/>
    <lineage>
        <taxon>Bacteria</taxon>
        <taxon>Pseudomonadati</taxon>
        <taxon>Thermodesulfobacteriota</taxon>
        <taxon>Desulfobacteria</taxon>
        <taxon>Desulfobacterales</taxon>
        <taxon>Desulfosarcinaceae</taxon>
        <taxon>Desulfosarcina</taxon>
    </lineage>
</organism>
<name>A0A5K7YK81_9BACT</name>
<proteinExistence type="predicted"/>
<dbReference type="EMBL" id="AP021874">
    <property type="protein sequence ID" value="BBO68785.1"/>
    <property type="molecule type" value="Genomic_DNA"/>
</dbReference>